<keyword evidence="6 11" id="KW-0808">Transferase</keyword>
<comment type="subcellular location">
    <subcellularLocation>
        <location evidence="1 11">Cytoplasm</location>
    </subcellularLocation>
</comment>
<evidence type="ECO:0000256" key="3">
    <source>
        <dbReference type="ARBA" id="ARBA00011400"/>
    </source>
</evidence>
<dbReference type="AlphaFoldDB" id="A0A7J0C8Y1"/>
<dbReference type="InterPro" id="IPR022635">
    <property type="entry name" value="DNA_polIII_beta_C"/>
</dbReference>
<comment type="similarity">
    <text evidence="2 11">Belongs to the beta sliding clamp family.</text>
</comment>
<keyword evidence="16" id="KW-1185">Reference proteome</keyword>
<dbReference type="GO" id="GO:0042802">
    <property type="term" value="F:identical protein binding"/>
    <property type="evidence" value="ECO:0007669"/>
    <property type="project" value="UniProtKB-ARBA"/>
</dbReference>
<evidence type="ECO:0000256" key="6">
    <source>
        <dbReference type="ARBA" id="ARBA00022679"/>
    </source>
</evidence>
<dbReference type="Proteomes" id="UP000498980">
    <property type="component" value="Unassembled WGS sequence"/>
</dbReference>
<dbReference type="SUPFAM" id="SSF55979">
    <property type="entry name" value="DNA clamp"/>
    <property type="match status" value="3"/>
</dbReference>
<evidence type="ECO:0000256" key="10">
    <source>
        <dbReference type="ARBA" id="ARBA00023125"/>
    </source>
</evidence>
<feature type="domain" description="DNA polymerase III beta sliding clamp N-terminal" evidence="12">
    <location>
        <begin position="1"/>
        <end position="118"/>
    </location>
</feature>
<dbReference type="GO" id="GO:0003887">
    <property type="term" value="F:DNA-directed DNA polymerase activity"/>
    <property type="evidence" value="ECO:0007669"/>
    <property type="project" value="UniProtKB-UniRule"/>
</dbReference>
<dbReference type="SMART" id="SM00480">
    <property type="entry name" value="POL3Bc"/>
    <property type="match status" value="1"/>
</dbReference>
<dbReference type="FunFam" id="3.10.150.10:FF:000005">
    <property type="entry name" value="Beta sliding clamp"/>
    <property type="match status" value="1"/>
</dbReference>
<gene>
    <name evidence="15" type="primary">dnaN</name>
    <name evidence="15" type="ORF">Sfulv_30070</name>
</gene>
<dbReference type="InterPro" id="IPR001001">
    <property type="entry name" value="DNA_polIII_beta"/>
</dbReference>
<evidence type="ECO:0000256" key="7">
    <source>
        <dbReference type="ARBA" id="ARBA00022695"/>
    </source>
</evidence>
<comment type="caution">
    <text evidence="15">The sequence shown here is derived from an EMBL/GenBank/DDBJ whole genome shotgun (WGS) entry which is preliminary data.</text>
</comment>
<evidence type="ECO:0000256" key="1">
    <source>
        <dbReference type="ARBA" id="ARBA00004496"/>
    </source>
</evidence>
<reference evidence="15 16" key="1">
    <citation type="submission" date="2020-05" db="EMBL/GenBank/DDBJ databases">
        <title>Whole genome shotgun sequence of Streptomyces fulvorobeus NBRC 15897.</title>
        <authorList>
            <person name="Komaki H."/>
            <person name="Tamura T."/>
        </authorList>
    </citation>
    <scope>NUCLEOTIDE SEQUENCE [LARGE SCALE GENOMIC DNA]</scope>
    <source>
        <strain evidence="15 16">NBRC 15897</strain>
    </source>
</reference>
<dbReference type="Gene3D" id="3.10.150.10">
    <property type="entry name" value="DNA Polymerase III, subunit A, domain 2"/>
    <property type="match status" value="3"/>
</dbReference>
<dbReference type="Pfam" id="PF02767">
    <property type="entry name" value="DNA_pol3_beta_2"/>
    <property type="match status" value="1"/>
</dbReference>
<dbReference type="FunFam" id="3.10.150.10:FF:000004">
    <property type="entry name" value="Beta sliding clamp"/>
    <property type="match status" value="1"/>
</dbReference>
<dbReference type="PANTHER" id="PTHR30478">
    <property type="entry name" value="DNA POLYMERASE III SUBUNIT BETA"/>
    <property type="match status" value="1"/>
</dbReference>
<accession>A0A7J0C8Y1</accession>
<sequence length="376" mass="39627">MKIRVERDVLAEAVAWVARSLPARPPAPVLAGLLLKAEDGALSFSSFDYEVSARVSVDAEVDEDGTVLVSGRLLADICRALPNKPVEISTDGVRATVVCGSSRFTLHTLPVEEYPALPEMPTATGTVPGEVFASAAAQVAIAAGRDDTLPVLTGVRIEIEGDTVTLASTDRYRFAVREFLWKPENPDASAVALVPAKTLLDTAKALTSGDTVTLALSGSGAGEGLIGFEGAGRRTTTRLLEGDLPKYRTLFPTEFNSVAVIETAPFVEAVKRVALVAERNTPVRLSFEQGVLILEAGSSDDAQAVERVDAVLDGDDISIAFNPTFLLDGLSAIDSPAAQLSFTTSTKPALLSGRPAVDAEANDAYKYLIMPVRLSG</sequence>
<keyword evidence="10" id="KW-0238">DNA-binding</keyword>
<evidence type="ECO:0000256" key="4">
    <source>
        <dbReference type="ARBA" id="ARBA00021035"/>
    </source>
</evidence>
<comment type="subunit">
    <text evidence="3">Forms a ring-shaped head-to-tail homodimer around DNA which binds and tethers DNA polymerases and other proteins to the DNA. The DNA replisome complex has a single clamp-loading complex (3 tau and 1 each of delta, delta', psi and chi subunits) which binds 3 Pol III cores (1 core on the leading strand and 2 on the lagging strand) each with a beta sliding clamp dimer. Additional proteins in the replisome are other copies of gamma, psi and chi, Ssb, DNA helicase and RNA primase.</text>
</comment>
<dbReference type="FunFam" id="3.10.150.10:FF:000001">
    <property type="entry name" value="Beta sliding clamp"/>
    <property type="match status" value="1"/>
</dbReference>
<keyword evidence="8 11" id="KW-0235">DNA replication</keyword>
<evidence type="ECO:0000256" key="8">
    <source>
        <dbReference type="ARBA" id="ARBA00022705"/>
    </source>
</evidence>
<dbReference type="GO" id="GO:0005737">
    <property type="term" value="C:cytoplasm"/>
    <property type="evidence" value="ECO:0007669"/>
    <property type="project" value="UniProtKB-SubCell"/>
</dbReference>
<dbReference type="CDD" id="cd00140">
    <property type="entry name" value="beta_clamp"/>
    <property type="match status" value="1"/>
</dbReference>
<comment type="function">
    <text evidence="11">Confers DNA tethering and processivity to DNA polymerases and other proteins. Acts as a clamp, forming a ring around DNA (a reaction catalyzed by the clamp-loading complex) which diffuses in an ATP-independent manner freely and bidirectionally along dsDNA. Initially characterized for its ability to contact the catalytic subunit of DNA polymerase III (Pol III), a complex, multichain enzyme responsible for most of the replicative synthesis in bacteria; Pol III exhibits 3'-5' exonuclease proofreading activity. The beta chain is required for initiation of replication as well as for processivity of DNA replication.</text>
</comment>
<dbReference type="InterPro" id="IPR022634">
    <property type="entry name" value="DNA_polIII_beta_N"/>
</dbReference>
<evidence type="ECO:0000313" key="16">
    <source>
        <dbReference type="Proteomes" id="UP000498980"/>
    </source>
</evidence>
<evidence type="ECO:0000256" key="9">
    <source>
        <dbReference type="ARBA" id="ARBA00022932"/>
    </source>
</evidence>
<feature type="domain" description="DNA polymerase III beta sliding clamp central" evidence="13">
    <location>
        <begin position="127"/>
        <end position="246"/>
    </location>
</feature>
<dbReference type="Pfam" id="PF00712">
    <property type="entry name" value="DNA_pol3_beta"/>
    <property type="match status" value="1"/>
</dbReference>
<feature type="domain" description="DNA polymerase III beta sliding clamp C-terminal" evidence="14">
    <location>
        <begin position="248"/>
        <end position="372"/>
    </location>
</feature>
<dbReference type="PANTHER" id="PTHR30478:SF0">
    <property type="entry name" value="BETA SLIDING CLAMP"/>
    <property type="match status" value="1"/>
</dbReference>
<keyword evidence="5 11" id="KW-0963">Cytoplasm</keyword>
<dbReference type="RefSeq" id="WP_173317851.1">
    <property type="nucleotide sequence ID" value="NZ_BAAAUE010000014.1"/>
</dbReference>
<evidence type="ECO:0000259" key="14">
    <source>
        <dbReference type="Pfam" id="PF02768"/>
    </source>
</evidence>
<organism evidence="15 16">
    <name type="scientific">Streptomyces fulvorobeus</name>
    <dbReference type="NCBI Taxonomy" id="284028"/>
    <lineage>
        <taxon>Bacteria</taxon>
        <taxon>Bacillati</taxon>
        <taxon>Actinomycetota</taxon>
        <taxon>Actinomycetes</taxon>
        <taxon>Kitasatosporales</taxon>
        <taxon>Streptomycetaceae</taxon>
        <taxon>Streptomyces</taxon>
    </lineage>
</organism>
<keyword evidence="7 11" id="KW-0548">Nucleotidyltransferase</keyword>
<proteinExistence type="inferred from homology"/>
<dbReference type="Pfam" id="PF02768">
    <property type="entry name" value="DNA_pol3_beta_3"/>
    <property type="match status" value="1"/>
</dbReference>
<evidence type="ECO:0000313" key="15">
    <source>
        <dbReference type="EMBL" id="GFM98196.1"/>
    </source>
</evidence>
<protein>
    <recommendedName>
        <fullName evidence="4 11">Beta sliding clamp</fullName>
    </recommendedName>
</protein>
<dbReference type="InterPro" id="IPR046938">
    <property type="entry name" value="DNA_clamp_sf"/>
</dbReference>
<dbReference type="GO" id="GO:0006271">
    <property type="term" value="P:DNA strand elongation involved in DNA replication"/>
    <property type="evidence" value="ECO:0007669"/>
    <property type="project" value="TreeGrafter"/>
</dbReference>
<dbReference type="NCBIfam" id="TIGR00663">
    <property type="entry name" value="dnan"/>
    <property type="match status" value="1"/>
</dbReference>
<dbReference type="InterPro" id="IPR022637">
    <property type="entry name" value="DNA_polIII_beta_cen"/>
</dbReference>
<evidence type="ECO:0000259" key="13">
    <source>
        <dbReference type="Pfam" id="PF02767"/>
    </source>
</evidence>
<evidence type="ECO:0000256" key="5">
    <source>
        <dbReference type="ARBA" id="ARBA00022490"/>
    </source>
</evidence>
<evidence type="ECO:0000259" key="12">
    <source>
        <dbReference type="Pfam" id="PF00712"/>
    </source>
</evidence>
<dbReference type="GO" id="GO:0009360">
    <property type="term" value="C:DNA polymerase III complex"/>
    <property type="evidence" value="ECO:0007669"/>
    <property type="project" value="InterPro"/>
</dbReference>
<dbReference type="PIRSF" id="PIRSF000804">
    <property type="entry name" value="DNA_pol_III_b"/>
    <property type="match status" value="1"/>
</dbReference>
<evidence type="ECO:0000256" key="11">
    <source>
        <dbReference type="PIRNR" id="PIRNR000804"/>
    </source>
</evidence>
<evidence type="ECO:0000256" key="2">
    <source>
        <dbReference type="ARBA" id="ARBA00010752"/>
    </source>
</evidence>
<keyword evidence="9 11" id="KW-0239">DNA-directed DNA polymerase</keyword>
<dbReference type="GO" id="GO:0008408">
    <property type="term" value="F:3'-5' exonuclease activity"/>
    <property type="evidence" value="ECO:0007669"/>
    <property type="project" value="InterPro"/>
</dbReference>
<name>A0A7J0C8Y1_9ACTN</name>
<dbReference type="GO" id="GO:0003677">
    <property type="term" value="F:DNA binding"/>
    <property type="evidence" value="ECO:0007669"/>
    <property type="project" value="UniProtKB-UniRule"/>
</dbReference>
<dbReference type="EMBL" id="BLWC01000001">
    <property type="protein sequence ID" value="GFM98196.1"/>
    <property type="molecule type" value="Genomic_DNA"/>
</dbReference>